<evidence type="ECO:0000256" key="2">
    <source>
        <dbReference type="ARBA" id="ARBA00022441"/>
    </source>
</evidence>
<accession>A0ABY6B710</accession>
<dbReference type="Gene3D" id="2.130.10.80">
    <property type="entry name" value="Galactose oxidase/kelch, beta-propeller"/>
    <property type="match status" value="3"/>
</dbReference>
<dbReference type="InterPro" id="IPR013783">
    <property type="entry name" value="Ig-like_fold"/>
</dbReference>
<dbReference type="Pfam" id="PF04151">
    <property type="entry name" value="PPC"/>
    <property type="match status" value="1"/>
</dbReference>
<evidence type="ECO:0000313" key="7">
    <source>
        <dbReference type="Proteomes" id="UP001064632"/>
    </source>
</evidence>
<keyword evidence="4" id="KW-0732">Signal</keyword>
<feature type="signal peptide" evidence="4">
    <location>
        <begin position="1"/>
        <end position="31"/>
    </location>
</feature>
<evidence type="ECO:0000259" key="5">
    <source>
        <dbReference type="PROSITE" id="PS50093"/>
    </source>
</evidence>
<reference evidence="6" key="1">
    <citation type="submission" date="2022-09" db="EMBL/GenBank/DDBJ databases">
        <title>Tahibacter sp. nov., isolated from a fresh water.</title>
        <authorList>
            <person name="Baek J.H."/>
            <person name="Lee J.K."/>
            <person name="Kim J.M."/>
            <person name="Jeon C.O."/>
        </authorList>
    </citation>
    <scope>NUCLEOTIDE SEQUENCE</scope>
    <source>
        <strain evidence="6">W38</strain>
    </source>
</reference>
<feature type="domain" description="PKD" evidence="5">
    <location>
        <begin position="450"/>
        <end position="537"/>
    </location>
</feature>
<dbReference type="InterPro" id="IPR037293">
    <property type="entry name" value="Gal_Oxidase_central_sf"/>
</dbReference>
<dbReference type="Pfam" id="PF18911">
    <property type="entry name" value="PKD_4"/>
    <property type="match status" value="3"/>
</dbReference>
<dbReference type="Proteomes" id="UP001064632">
    <property type="component" value="Chromosome"/>
</dbReference>
<dbReference type="SMART" id="SM00089">
    <property type="entry name" value="PKD"/>
    <property type="match status" value="3"/>
</dbReference>
<dbReference type="Gene3D" id="2.60.40.10">
    <property type="entry name" value="Immunoglobulins"/>
    <property type="match status" value="3"/>
</dbReference>
<evidence type="ECO:0000256" key="4">
    <source>
        <dbReference type="SAM" id="SignalP"/>
    </source>
</evidence>
<dbReference type="EMBL" id="CP104694">
    <property type="protein sequence ID" value="UXI65888.1"/>
    <property type="molecule type" value="Genomic_DNA"/>
</dbReference>
<evidence type="ECO:0000313" key="6">
    <source>
        <dbReference type="EMBL" id="UXI65888.1"/>
    </source>
</evidence>
<dbReference type="InterPro" id="IPR007280">
    <property type="entry name" value="Peptidase_C_arc/bac"/>
</dbReference>
<proteinExistence type="predicted"/>
<dbReference type="PANTHER" id="PTHR46344:SF27">
    <property type="entry name" value="KELCH REPEAT SUPERFAMILY PROTEIN"/>
    <property type="match status" value="1"/>
</dbReference>
<dbReference type="PROSITE" id="PS50093">
    <property type="entry name" value="PKD"/>
    <property type="match status" value="3"/>
</dbReference>
<keyword evidence="3" id="KW-0677">Repeat</keyword>
<dbReference type="Gene3D" id="2.60.120.380">
    <property type="match status" value="1"/>
</dbReference>
<feature type="domain" description="PKD" evidence="5">
    <location>
        <begin position="367"/>
        <end position="450"/>
    </location>
</feature>
<keyword evidence="2" id="KW-0880">Kelch repeat</keyword>
<feature type="domain" description="PKD" evidence="5">
    <location>
        <begin position="535"/>
        <end position="613"/>
    </location>
</feature>
<dbReference type="InterPro" id="IPR011043">
    <property type="entry name" value="Gal_Oxase/kelch_b-propeller"/>
</dbReference>
<organism evidence="6 7">
    <name type="scientific">Tahibacter amnicola</name>
    <dbReference type="NCBI Taxonomy" id="2976241"/>
    <lineage>
        <taxon>Bacteria</taxon>
        <taxon>Pseudomonadati</taxon>
        <taxon>Pseudomonadota</taxon>
        <taxon>Gammaproteobacteria</taxon>
        <taxon>Lysobacterales</taxon>
        <taxon>Rhodanobacteraceae</taxon>
        <taxon>Tahibacter</taxon>
    </lineage>
</organism>
<dbReference type="CDD" id="cd00146">
    <property type="entry name" value="PKD"/>
    <property type="match status" value="3"/>
</dbReference>
<evidence type="ECO:0000256" key="1">
    <source>
        <dbReference type="ARBA" id="ARBA00001913"/>
    </source>
</evidence>
<evidence type="ECO:0000256" key="3">
    <source>
        <dbReference type="ARBA" id="ARBA00022737"/>
    </source>
</evidence>
<dbReference type="SMART" id="SM00612">
    <property type="entry name" value="Kelch"/>
    <property type="match status" value="5"/>
</dbReference>
<keyword evidence="7" id="KW-1185">Reference proteome</keyword>
<comment type="cofactor">
    <cofactor evidence="1">
        <name>Ca(2+)</name>
        <dbReference type="ChEBI" id="CHEBI:29108"/>
    </cofactor>
</comment>
<dbReference type="RefSeq" id="WP_261692883.1">
    <property type="nucleotide sequence ID" value="NZ_CP104694.1"/>
</dbReference>
<dbReference type="InterPro" id="IPR035986">
    <property type="entry name" value="PKD_dom_sf"/>
</dbReference>
<dbReference type="Pfam" id="PF01344">
    <property type="entry name" value="Kelch_1"/>
    <property type="match status" value="2"/>
</dbReference>
<feature type="chain" id="PRO_5047037091" evidence="4">
    <location>
        <begin position="32"/>
        <end position="727"/>
    </location>
</feature>
<dbReference type="InterPro" id="IPR000601">
    <property type="entry name" value="PKD_dom"/>
</dbReference>
<dbReference type="InterPro" id="IPR022409">
    <property type="entry name" value="PKD/Chitinase_dom"/>
</dbReference>
<dbReference type="SUPFAM" id="SSF50965">
    <property type="entry name" value="Galactose oxidase, central domain"/>
    <property type="match status" value="2"/>
</dbReference>
<protein>
    <submittedName>
        <fullName evidence="6">PKD domain-containing protein</fullName>
    </submittedName>
</protein>
<gene>
    <name evidence="6" type="ORF">N4264_14090</name>
</gene>
<name>A0ABY6B710_9GAMM</name>
<sequence length="727" mass="74156">MPHILGYTRTFLFQFSSAALLLLASGATVHADPTGSLSVGRDEHMAAKLPDGRVLIAGGDSTGGYSVASAEIYDPSTGTFTPASSLLEPRSAAGFATLADGRVLMVGGVRWTPSGGMSPSSAEIYDPSTGSWSLTAGSPLGNVSAMYPTTVTLLDGKVLLVDGRYSQVFDPTTSTFGQRISLPTQRSSPAIALLPDGRVLMAGGQTTSNVIVPSADIWDPATNTWTPTGAMATARTGGSATRLADGRILVAGGHNSAGKQGGVEVFDPATLTFSATGSLAIPRSGHTAIALADGGVLVSGGYTNASVTSTMERYDPVAGTWSSAGSLASSRTRFFSSTLLDNGNVLFAGGPNAMTSAELYTGGTGPANLPPVANFSHSASNLTVSFLDASSDPDGAVAARSWNFGDGTTSTTASPVKTYASSGTYNVTLMVTDNIGSTHTITKPVTVTATNFPPTANYSFVTNGLTATFTDGSTDSDGTIASRSWSFGDGTTSTATNPSKTYAAAGTYSVQLTVTDNKGATHTVTKSVTVAVVTPNVPPVANFSVAINGLTITLTDSSTDSDGTIVSRYWSFGDGTTSTATNPVKTYAAAGTYLVALTVTDNRGATYTRTTQVVLGITGCGSTVLCNGVPVTGLSATTGSTTAMYTLVVPAGAKNLKFTISGGVGDADLYVKFGSAPTVSSYDCRPYQYGNAETCTITNVQAGTYYVTLRAYNPFNGVSLTGSYTNP</sequence>
<dbReference type="InterPro" id="IPR006652">
    <property type="entry name" value="Kelch_1"/>
</dbReference>
<dbReference type="SUPFAM" id="SSF49299">
    <property type="entry name" value="PKD domain"/>
    <property type="match status" value="3"/>
</dbReference>
<dbReference type="PANTHER" id="PTHR46344">
    <property type="entry name" value="OS02G0202900 PROTEIN"/>
    <property type="match status" value="1"/>
</dbReference>